<comment type="caution">
    <text evidence="6">The sequence shown here is derived from an EMBL/GenBank/DDBJ whole genome shotgun (WGS) entry which is preliminary data.</text>
</comment>
<sequence length="152" mass="17033">MRCISALTSQQRESLLQPLLSADAAWQLMPSRDAITKDFQFKDFAAAFGFMSRVAIIAEKVSCFPYTCLVYNTLPDPLQAILLMLIVDTSFYSPLNHMFMSDKMDHHPEWFNVYSKVQITLSTHDCSGLSTRDVKLAKAIDDAASSSGLLWA</sequence>
<evidence type="ECO:0000313" key="7">
    <source>
        <dbReference type="Proteomes" id="UP001648503"/>
    </source>
</evidence>
<dbReference type="PANTHER" id="PTHR12599">
    <property type="entry name" value="PTERIN-4-ALPHA-CARBINOLAMINE DEHYDRATASE"/>
    <property type="match status" value="1"/>
</dbReference>
<gene>
    <name evidence="6" type="ORF">BASA50_010547</name>
</gene>
<evidence type="ECO:0000313" key="6">
    <source>
        <dbReference type="EMBL" id="KAH6588677.1"/>
    </source>
</evidence>
<evidence type="ECO:0000256" key="3">
    <source>
        <dbReference type="ARBA" id="ARBA00013252"/>
    </source>
</evidence>
<dbReference type="Gene3D" id="3.30.1360.20">
    <property type="entry name" value="Transcriptional coactivator/pterin dehydratase"/>
    <property type="match status" value="2"/>
</dbReference>
<dbReference type="InterPro" id="IPR001533">
    <property type="entry name" value="Pterin_deHydtase"/>
</dbReference>
<keyword evidence="7" id="KW-1185">Reference proteome</keyword>
<evidence type="ECO:0000256" key="1">
    <source>
        <dbReference type="ARBA" id="ARBA00001554"/>
    </source>
</evidence>
<comment type="similarity">
    <text evidence="2">Belongs to the pterin-4-alpha-carbinolamine dehydratase family.</text>
</comment>
<dbReference type="EC" id="4.2.1.96" evidence="3"/>
<reference evidence="6 7" key="1">
    <citation type="submission" date="2021-02" db="EMBL/GenBank/DDBJ databases">
        <title>Variation within the Batrachochytrium salamandrivorans European outbreak.</title>
        <authorList>
            <person name="Kelly M."/>
            <person name="Pasmans F."/>
            <person name="Shea T.P."/>
            <person name="Munoz J.F."/>
            <person name="Carranza S."/>
            <person name="Cuomo C.A."/>
            <person name="Martel A."/>
        </authorList>
    </citation>
    <scope>NUCLEOTIDE SEQUENCE [LARGE SCALE GENOMIC DNA]</scope>
    <source>
        <strain evidence="6 7">AMFP18/2</strain>
    </source>
</reference>
<name>A0ABQ8EY35_9FUNG</name>
<dbReference type="InterPro" id="IPR036428">
    <property type="entry name" value="PCD_sf"/>
</dbReference>
<dbReference type="SUPFAM" id="SSF55248">
    <property type="entry name" value="PCD-like"/>
    <property type="match status" value="2"/>
</dbReference>
<evidence type="ECO:0000256" key="4">
    <source>
        <dbReference type="ARBA" id="ARBA00023239"/>
    </source>
</evidence>
<evidence type="ECO:0000256" key="2">
    <source>
        <dbReference type="ARBA" id="ARBA00006472"/>
    </source>
</evidence>
<evidence type="ECO:0000256" key="5">
    <source>
        <dbReference type="ARBA" id="ARBA00030497"/>
    </source>
</evidence>
<keyword evidence="4" id="KW-0456">Lyase</keyword>
<accession>A0ABQ8EY35</accession>
<proteinExistence type="inferred from homology"/>
<dbReference type="Proteomes" id="UP001648503">
    <property type="component" value="Unassembled WGS sequence"/>
</dbReference>
<dbReference type="EMBL" id="JAFCIX010000495">
    <property type="protein sequence ID" value="KAH6588677.1"/>
    <property type="molecule type" value="Genomic_DNA"/>
</dbReference>
<dbReference type="CDD" id="cd00914">
    <property type="entry name" value="PCD_DCoH_subfamily_b"/>
    <property type="match status" value="1"/>
</dbReference>
<organism evidence="6 7">
    <name type="scientific">Batrachochytrium salamandrivorans</name>
    <dbReference type="NCBI Taxonomy" id="1357716"/>
    <lineage>
        <taxon>Eukaryota</taxon>
        <taxon>Fungi</taxon>
        <taxon>Fungi incertae sedis</taxon>
        <taxon>Chytridiomycota</taxon>
        <taxon>Chytridiomycota incertae sedis</taxon>
        <taxon>Chytridiomycetes</taxon>
        <taxon>Rhizophydiales</taxon>
        <taxon>Rhizophydiales incertae sedis</taxon>
        <taxon>Batrachochytrium</taxon>
    </lineage>
</organism>
<dbReference type="PANTHER" id="PTHR12599:SF0">
    <property type="entry name" value="PTERIN-4-ALPHA-CARBINOLAMINE DEHYDRATASE"/>
    <property type="match status" value="1"/>
</dbReference>
<dbReference type="Pfam" id="PF01329">
    <property type="entry name" value="Pterin_4a"/>
    <property type="match status" value="2"/>
</dbReference>
<comment type="catalytic activity">
    <reaction evidence="1">
        <text>(4aS,6R)-4a-hydroxy-L-erythro-5,6,7,8-tetrahydrobiopterin = (6R)-L-erythro-6,7-dihydrobiopterin + H2O</text>
        <dbReference type="Rhea" id="RHEA:11920"/>
        <dbReference type="ChEBI" id="CHEBI:15377"/>
        <dbReference type="ChEBI" id="CHEBI:15642"/>
        <dbReference type="ChEBI" id="CHEBI:43120"/>
        <dbReference type="EC" id="4.2.1.96"/>
    </reaction>
</comment>
<protein>
    <recommendedName>
        <fullName evidence="3">4a-hydroxytetrahydrobiopterin dehydratase</fullName>
        <ecNumber evidence="3">4.2.1.96</ecNumber>
    </recommendedName>
    <alternativeName>
        <fullName evidence="5">4-alpha-hydroxy-tetrahydropterin dehydratase</fullName>
    </alternativeName>
</protein>